<gene>
    <name evidence="1" type="ORF">chiPu_0016507</name>
</gene>
<protein>
    <submittedName>
        <fullName evidence="1">Uncharacterized protein</fullName>
    </submittedName>
</protein>
<keyword evidence="2" id="KW-1185">Reference proteome</keyword>
<dbReference type="Proteomes" id="UP000287033">
    <property type="component" value="Unassembled WGS sequence"/>
</dbReference>
<name>A0A401T5Q6_CHIPU</name>
<evidence type="ECO:0000313" key="2">
    <source>
        <dbReference type="Proteomes" id="UP000287033"/>
    </source>
</evidence>
<sequence length="68" mass="7669">MVTLPRLRAQAQAKVKVSNTQTKYTEAREIEEQRMKTIEGEKNFDSMLVLGLTSGLPNLTVYDLSVIL</sequence>
<reference evidence="1 2" key="1">
    <citation type="journal article" date="2018" name="Nat. Ecol. Evol.">
        <title>Shark genomes provide insights into elasmobranch evolution and the origin of vertebrates.</title>
        <authorList>
            <person name="Hara Y"/>
            <person name="Yamaguchi K"/>
            <person name="Onimaru K"/>
            <person name="Kadota M"/>
            <person name="Koyanagi M"/>
            <person name="Keeley SD"/>
            <person name="Tatsumi K"/>
            <person name="Tanaka K"/>
            <person name="Motone F"/>
            <person name="Kageyama Y"/>
            <person name="Nozu R"/>
            <person name="Adachi N"/>
            <person name="Nishimura O"/>
            <person name="Nakagawa R"/>
            <person name="Tanegashima C"/>
            <person name="Kiyatake I"/>
            <person name="Matsumoto R"/>
            <person name="Murakumo K"/>
            <person name="Nishida K"/>
            <person name="Terakita A"/>
            <person name="Kuratani S"/>
            <person name="Sato K"/>
            <person name="Hyodo S Kuraku.S."/>
        </authorList>
    </citation>
    <scope>NUCLEOTIDE SEQUENCE [LARGE SCALE GENOMIC DNA]</scope>
</reference>
<accession>A0A401T5Q6</accession>
<comment type="caution">
    <text evidence="1">The sequence shown here is derived from an EMBL/GenBank/DDBJ whole genome shotgun (WGS) entry which is preliminary data.</text>
</comment>
<proteinExistence type="predicted"/>
<dbReference type="EMBL" id="BEZZ01001091">
    <property type="protein sequence ID" value="GCC37996.1"/>
    <property type="molecule type" value="Genomic_DNA"/>
</dbReference>
<evidence type="ECO:0000313" key="1">
    <source>
        <dbReference type="EMBL" id="GCC37996.1"/>
    </source>
</evidence>
<organism evidence="1 2">
    <name type="scientific">Chiloscyllium punctatum</name>
    <name type="common">Brownbanded bambooshark</name>
    <name type="synonym">Hemiscyllium punctatum</name>
    <dbReference type="NCBI Taxonomy" id="137246"/>
    <lineage>
        <taxon>Eukaryota</taxon>
        <taxon>Metazoa</taxon>
        <taxon>Chordata</taxon>
        <taxon>Craniata</taxon>
        <taxon>Vertebrata</taxon>
        <taxon>Chondrichthyes</taxon>
        <taxon>Elasmobranchii</taxon>
        <taxon>Galeomorphii</taxon>
        <taxon>Galeoidea</taxon>
        <taxon>Orectolobiformes</taxon>
        <taxon>Hemiscylliidae</taxon>
        <taxon>Chiloscyllium</taxon>
    </lineage>
</organism>
<dbReference type="AlphaFoldDB" id="A0A401T5Q6"/>